<dbReference type="SUPFAM" id="SSF46689">
    <property type="entry name" value="Homeodomain-like"/>
    <property type="match status" value="2"/>
</dbReference>
<proteinExistence type="predicted"/>
<accession>A0ABX7BWV9</accession>
<dbReference type="PROSITE" id="PS01124">
    <property type="entry name" value="HTH_ARAC_FAMILY_2"/>
    <property type="match status" value="1"/>
</dbReference>
<dbReference type="InterPro" id="IPR009057">
    <property type="entry name" value="Homeodomain-like_sf"/>
</dbReference>
<organism evidence="4 5">
    <name type="scientific">Devosia oryziradicis</name>
    <dbReference type="NCBI Taxonomy" id="2801335"/>
    <lineage>
        <taxon>Bacteria</taxon>
        <taxon>Pseudomonadati</taxon>
        <taxon>Pseudomonadota</taxon>
        <taxon>Alphaproteobacteria</taxon>
        <taxon>Hyphomicrobiales</taxon>
        <taxon>Devosiaceae</taxon>
        <taxon>Devosia</taxon>
    </lineage>
</organism>
<evidence type="ECO:0000313" key="4">
    <source>
        <dbReference type="EMBL" id="QQR34915.1"/>
    </source>
</evidence>
<dbReference type="EMBL" id="CP068047">
    <property type="protein sequence ID" value="QQR34915.1"/>
    <property type="molecule type" value="Genomic_DNA"/>
</dbReference>
<gene>
    <name evidence="4" type="ORF">JI749_11050</name>
</gene>
<dbReference type="Gene3D" id="1.10.10.60">
    <property type="entry name" value="Homeodomain-like"/>
    <property type="match status" value="1"/>
</dbReference>
<evidence type="ECO:0000259" key="3">
    <source>
        <dbReference type="PROSITE" id="PS01124"/>
    </source>
</evidence>
<keyword evidence="5" id="KW-1185">Reference proteome</keyword>
<evidence type="ECO:0000313" key="5">
    <source>
        <dbReference type="Proteomes" id="UP000595460"/>
    </source>
</evidence>
<dbReference type="InterPro" id="IPR018060">
    <property type="entry name" value="HTH_AraC"/>
</dbReference>
<dbReference type="PANTHER" id="PTHR43436">
    <property type="entry name" value="ARAC-FAMILY TRANSCRIPTIONAL REGULATOR"/>
    <property type="match status" value="1"/>
</dbReference>
<dbReference type="Proteomes" id="UP000595460">
    <property type="component" value="Chromosome"/>
</dbReference>
<dbReference type="Pfam" id="PF06719">
    <property type="entry name" value="AraC_N"/>
    <property type="match status" value="1"/>
</dbReference>
<keyword evidence="2" id="KW-0804">Transcription</keyword>
<reference evidence="4 5" key="1">
    <citation type="submission" date="2021-01" db="EMBL/GenBank/DDBJ databases">
        <title>Genome seq and assembly of Devosia sp. G19.</title>
        <authorList>
            <person name="Chhetri G."/>
        </authorList>
    </citation>
    <scope>NUCLEOTIDE SEQUENCE [LARGE SCALE GENOMIC DNA]</scope>
    <source>
        <strain evidence="4 5">G19</strain>
    </source>
</reference>
<name>A0ABX7BWV9_9HYPH</name>
<keyword evidence="1" id="KW-0805">Transcription regulation</keyword>
<dbReference type="InterPro" id="IPR009594">
    <property type="entry name" value="Tscrpt_reg_HTH_AraC_N"/>
</dbReference>
<dbReference type="PANTHER" id="PTHR43436:SF1">
    <property type="entry name" value="TRANSCRIPTIONAL REGULATORY PROTEIN"/>
    <property type="match status" value="1"/>
</dbReference>
<dbReference type="SMART" id="SM00342">
    <property type="entry name" value="HTH_ARAC"/>
    <property type="match status" value="1"/>
</dbReference>
<feature type="domain" description="HTH araC/xylS-type" evidence="3">
    <location>
        <begin position="194"/>
        <end position="292"/>
    </location>
</feature>
<sequence>MQNVLAELARSIVQFSDGDGVHATAVPRMTLVRTSQPTLPLHAVQNPTICIIAQGSKQVLLGDRQFQYGAGNSFVVSVDVPVIGQVMVASPEEPYLCIRLDLDLTLLGSVLLDVGPELLGGDAYGATEGLTVADATVEIVETATRMVRLLGSPEDIRVLAPLLERELLYRLLRGPQAAALRQIAWGGSRMQQVNRAIGWIRRNFDQPFSMDALAEEARMSASALHQHFKTVTAMSPLQYQKQLRLQEARRLILTKTCDAATAGHNVGYDSPSQFSREYARMFGAPPLRDIARLRESGAMLTEA</sequence>
<evidence type="ECO:0000256" key="2">
    <source>
        <dbReference type="ARBA" id="ARBA00023163"/>
    </source>
</evidence>
<dbReference type="Pfam" id="PF12833">
    <property type="entry name" value="HTH_18"/>
    <property type="match status" value="1"/>
</dbReference>
<protein>
    <submittedName>
        <fullName evidence="4">AraC family transcriptional regulator</fullName>
    </submittedName>
</protein>
<evidence type="ECO:0000256" key="1">
    <source>
        <dbReference type="ARBA" id="ARBA00023015"/>
    </source>
</evidence>